<evidence type="ECO:0000313" key="1">
    <source>
        <dbReference type="EMBL" id="KOF87453.1"/>
    </source>
</evidence>
<sequence length="75" mass="8698">MRNIDWSRLKQRPSCSFLGLPVGVTWHICQNKPVLAVGWHQSELDTDDNKFYVRTPPADCIRTWGAAFLLERKNI</sequence>
<gene>
    <name evidence="1" type="ORF">OCBIM_22016867mg</name>
</gene>
<protein>
    <submittedName>
        <fullName evidence="1">Uncharacterized protein</fullName>
    </submittedName>
</protein>
<proteinExistence type="predicted"/>
<organism evidence="1">
    <name type="scientific">Octopus bimaculoides</name>
    <name type="common">California two-spotted octopus</name>
    <dbReference type="NCBI Taxonomy" id="37653"/>
    <lineage>
        <taxon>Eukaryota</taxon>
        <taxon>Metazoa</taxon>
        <taxon>Spiralia</taxon>
        <taxon>Lophotrochozoa</taxon>
        <taxon>Mollusca</taxon>
        <taxon>Cephalopoda</taxon>
        <taxon>Coleoidea</taxon>
        <taxon>Octopodiformes</taxon>
        <taxon>Octopoda</taxon>
        <taxon>Incirrata</taxon>
        <taxon>Octopodidae</taxon>
        <taxon>Octopus</taxon>
    </lineage>
</organism>
<reference evidence="1" key="1">
    <citation type="submission" date="2015-07" db="EMBL/GenBank/DDBJ databases">
        <title>MeaNS - Measles Nucleotide Surveillance Program.</title>
        <authorList>
            <person name="Tran T."/>
            <person name="Druce J."/>
        </authorList>
    </citation>
    <scope>NUCLEOTIDE SEQUENCE</scope>
    <source>
        <strain evidence="1">UCB-OBI-ISO-001</strain>
        <tissue evidence="1">Gonad</tissue>
    </source>
</reference>
<dbReference type="AlphaFoldDB" id="A0A0L8HDS5"/>
<dbReference type="EMBL" id="KQ418413">
    <property type="protein sequence ID" value="KOF87453.1"/>
    <property type="molecule type" value="Genomic_DNA"/>
</dbReference>
<accession>A0A0L8HDS5</accession>
<name>A0A0L8HDS5_OCTBM</name>